<dbReference type="CDD" id="cd16936">
    <property type="entry name" value="HATPase_RsbW-like"/>
    <property type="match status" value="1"/>
</dbReference>
<keyword evidence="7" id="KW-0067">ATP-binding</keyword>
<dbReference type="EMBL" id="CP051775">
    <property type="protein sequence ID" value="QJE74312.1"/>
    <property type="molecule type" value="Genomic_DNA"/>
</dbReference>
<evidence type="ECO:0000313" key="10">
    <source>
        <dbReference type="Proteomes" id="UP000501891"/>
    </source>
</evidence>
<dbReference type="Proteomes" id="UP000501891">
    <property type="component" value="Chromosome"/>
</dbReference>
<dbReference type="PROSITE" id="PS50109">
    <property type="entry name" value="HIS_KIN"/>
    <property type="match status" value="1"/>
</dbReference>
<accession>A0A858RAW6</accession>
<evidence type="ECO:0000256" key="2">
    <source>
        <dbReference type="ARBA" id="ARBA00012438"/>
    </source>
</evidence>
<dbReference type="InterPro" id="IPR011495">
    <property type="entry name" value="Sig_transdc_His_kin_sub2_dim/P"/>
</dbReference>
<organism evidence="9 10">
    <name type="scientific">Aerophototrophica crusticola</name>
    <dbReference type="NCBI Taxonomy" id="1709002"/>
    <lineage>
        <taxon>Bacteria</taxon>
        <taxon>Pseudomonadati</taxon>
        <taxon>Pseudomonadota</taxon>
        <taxon>Alphaproteobacteria</taxon>
        <taxon>Rhodospirillales</taxon>
        <taxon>Rhodospirillaceae</taxon>
        <taxon>Aerophototrophica</taxon>
    </lineage>
</organism>
<dbReference type="PANTHER" id="PTHR41523:SF8">
    <property type="entry name" value="ETHYLENE RESPONSE SENSOR PROTEIN"/>
    <property type="match status" value="1"/>
</dbReference>
<keyword evidence="4" id="KW-0808">Transferase</keyword>
<reference evidence="9" key="1">
    <citation type="submission" date="2020-04" db="EMBL/GenBank/DDBJ databases">
        <title>A desert anoxygenic phototrophic bacterium fixes CO2 using RubisCO under aerobic conditions.</title>
        <authorList>
            <person name="Tang K."/>
        </authorList>
    </citation>
    <scope>NUCLEOTIDE SEQUENCE [LARGE SCALE GENOMIC DNA]</scope>
    <source>
        <strain evidence="9">MIMtkB3</strain>
    </source>
</reference>
<evidence type="ECO:0000256" key="7">
    <source>
        <dbReference type="ARBA" id="ARBA00022840"/>
    </source>
</evidence>
<evidence type="ECO:0000259" key="8">
    <source>
        <dbReference type="PROSITE" id="PS50109"/>
    </source>
</evidence>
<dbReference type="Pfam" id="PF07568">
    <property type="entry name" value="HisKA_2"/>
    <property type="match status" value="1"/>
</dbReference>
<keyword evidence="6 9" id="KW-0418">Kinase</keyword>
<evidence type="ECO:0000256" key="4">
    <source>
        <dbReference type="ARBA" id="ARBA00022679"/>
    </source>
</evidence>
<proteinExistence type="predicted"/>
<evidence type="ECO:0000313" key="9">
    <source>
        <dbReference type="EMBL" id="QJE74312.1"/>
    </source>
</evidence>
<protein>
    <recommendedName>
        <fullName evidence="2">histidine kinase</fullName>
        <ecNumber evidence="2">2.7.13.3</ecNumber>
    </recommendedName>
</protein>
<dbReference type="InterPro" id="IPR005467">
    <property type="entry name" value="His_kinase_dom"/>
</dbReference>
<dbReference type="InterPro" id="IPR003594">
    <property type="entry name" value="HATPase_dom"/>
</dbReference>
<keyword evidence="5" id="KW-0547">Nucleotide-binding</keyword>
<dbReference type="Gene3D" id="3.30.565.10">
    <property type="entry name" value="Histidine kinase-like ATPase, C-terminal domain"/>
    <property type="match status" value="1"/>
</dbReference>
<gene>
    <name evidence="9" type="ORF">HHL28_15615</name>
</gene>
<dbReference type="Pfam" id="PF13581">
    <property type="entry name" value="HATPase_c_2"/>
    <property type="match status" value="1"/>
</dbReference>
<keyword evidence="3" id="KW-0597">Phosphoprotein</keyword>
<comment type="catalytic activity">
    <reaction evidence="1">
        <text>ATP + protein L-histidine = ADP + protein N-phospho-L-histidine.</text>
        <dbReference type="EC" id="2.7.13.3"/>
    </reaction>
</comment>
<dbReference type="SMART" id="SM00387">
    <property type="entry name" value="HATPase_c"/>
    <property type="match status" value="1"/>
</dbReference>
<dbReference type="InterPro" id="IPR036890">
    <property type="entry name" value="HATPase_C_sf"/>
</dbReference>
<dbReference type="KEGG" id="acru:HHL28_15615"/>
<sequence length="232" mass="24693">MDPTATAQGCPPDQDRVAALERALAESEGRLAAMVEQQRLLFREINHRVKNSLQMVASLLSLHREKVPDPGQRRVFDDMVARVHMIAHVHRMLYQGSAIEEVDVAELLREMAQPLASLSGGSLAIRADRLLMPADLAIPVGLSVNELVTNAQRHAYPDGSGPVAVDLRVAGGEAVLTVADQGNGGLTEAKARDGALGLLLVRALAAQVGGRLSFDSGTRGTTVTLAWEVQGA</sequence>
<dbReference type="GO" id="GO:0005524">
    <property type="term" value="F:ATP binding"/>
    <property type="evidence" value="ECO:0007669"/>
    <property type="project" value="UniProtKB-KW"/>
</dbReference>
<dbReference type="AlphaFoldDB" id="A0A858RAW6"/>
<evidence type="ECO:0000256" key="6">
    <source>
        <dbReference type="ARBA" id="ARBA00022777"/>
    </source>
</evidence>
<evidence type="ECO:0000256" key="1">
    <source>
        <dbReference type="ARBA" id="ARBA00000085"/>
    </source>
</evidence>
<name>A0A858RAW6_9PROT</name>
<dbReference type="GO" id="GO:0004673">
    <property type="term" value="F:protein histidine kinase activity"/>
    <property type="evidence" value="ECO:0007669"/>
    <property type="project" value="UniProtKB-EC"/>
</dbReference>
<keyword evidence="10" id="KW-1185">Reference proteome</keyword>
<dbReference type="PANTHER" id="PTHR41523">
    <property type="entry name" value="TWO-COMPONENT SYSTEM SENSOR PROTEIN"/>
    <property type="match status" value="1"/>
</dbReference>
<dbReference type="EC" id="2.7.13.3" evidence="2"/>
<feature type="domain" description="Histidine kinase" evidence="8">
    <location>
        <begin position="44"/>
        <end position="231"/>
    </location>
</feature>
<evidence type="ECO:0000256" key="5">
    <source>
        <dbReference type="ARBA" id="ARBA00022741"/>
    </source>
</evidence>
<evidence type="ECO:0000256" key="3">
    <source>
        <dbReference type="ARBA" id="ARBA00022553"/>
    </source>
</evidence>
<dbReference type="Gene3D" id="3.30.450.20">
    <property type="entry name" value="PAS domain"/>
    <property type="match status" value="1"/>
</dbReference>
<dbReference type="SUPFAM" id="SSF55874">
    <property type="entry name" value="ATPase domain of HSP90 chaperone/DNA topoisomerase II/histidine kinase"/>
    <property type="match status" value="1"/>
</dbReference>